<dbReference type="HOGENOM" id="CLU_316826_0_0_0"/>
<dbReference type="CAZy" id="GH44">
    <property type="family name" value="Glycoside Hydrolase Family 44"/>
</dbReference>
<name>B1ZP88_OPITP</name>
<feature type="domain" description="Glycoside hydrolase family 44 catalytic" evidence="2">
    <location>
        <begin position="73"/>
        <end position="321"/>
    </location>
</feature>
<feature type="chain" id="PRO_5002774407" description="Glycoside hydrolase family 44 catalytic domain-containing protein" evidence="1">
    <location>
        <begin position="23"/>
        <end position="920"/>
    </location>
</feature>
<sequence>MLYPAFLSVLRVATLAALPVAAAAVEITIDPNAGRTPISPLVYGSNAALEGVRFPLRRQGGNRMTGYNWENNASNAGHDYRHQSDNYLTWVVGIPDSQANTPGIVMTHYHDQVLADSARYSIITVPMAGYVAADKINRGLFASEAAPSVRWVAVENTKPTALSLVPDVTDARVYSDEMVNFLVNRYGSASGPRGVKAYSLDNEPDLWSDGQYVNGQVALENNATHPLIHPAKPRAAELITRSVDLAKAIKRVDPAAEVVGFASYGFGGYSTFQSAPDWDTEKAKGSYRWFIDYFLDQMRQASTTAGVRLLDVMDLHNYSEARGGGVRVNDTTDYTNTAANEARMQSPRSFWDSTYIEDSWIGRYNVQFLPWLPNIKQSIDAFYPGTKLMIGEYNFGGEGHISGGIAQADILGILGENGVYAAALWPFSGSHTYSIAAFKLYLDYDGAESKFGDTAVSATWAERALCSVHAAAESGDPTRLHVIVLNKSTTAAAPVDLSIAGTTTYRRARVFAFDSASATITERDPIPTITGNRFTYSLPALTAAHFVLDASLVRADPAVRQVVLGGGTSFSAGASGLSGYQWRHNGTDLTSASATAATLTLADIQPANTGLYSVQAGGNVSGAGSDPVILGLSTTSKFVGSGEVVGTDIEHPNGNIFDQVLLTGAAEAVTADYAQNQITRTSFIDVDGDIVQVEFSGPGTLSLVLDAPTGRATPEKYHQLDVEYMKGHAGIVITGADERTNISVFTVGRATAFDPSGQFNFLQPITAANNPANNGSPLFVGHDSTEYDGHADIAFIAISSLNGKFGGVRTANTTYFARRGYTGLYAPGVAFSGPVFIGDITAFESAQPVIMLGAASDTRITGGDLSQGNGRAVRVSGLTQLRFTDGSDSHGHTLTAQVNHARLEQNGVDVTAAVVVNPTP</sequence>
<dbReference type="InterPro" id="IPR036179">
    <property type="entry name" value="Ig-like_dom_sf"/>
</dbReference>
<dbReference type="RefSeq" id="WP_012377103.1">
    <property type="nucleotide sequence ID" value="NC_010571.1"/>
</dbReference>
<dbReference type="eggNOG" id="COG3693">
    <property type="taxonomic scope" value="Bacteria"/>
</dbReference>
<organism evidence="3 4">
    <name type="scientific">Opitutus terrae (strain DSM 11246 / JCM 15787 / PB90-1)</name>
    <dbReference type="NCBI Taxonomy" id="452637"/>
    <lineage>
        <taxon>Bacteria</taxon>
        <taxon>Pseudomonadati</taxon>
        <taxon>Verrucomicrobiota</taxon>
        <taxon>Opitutia</taxon>
        <taxon>Opitutales</taxon>
        <taxon>Opitutaceae</taxon>
        <taxon>Opitutus</taxon>
    </lineage>
</organism>
<gene>
    <name evidence="3" type="ordered locus">Oter_4304</name>
</gene>
<evidence type="ECO:0000313" key="4">
    <source>
        <dbReference type="Proteomes" id="UP000007013"/>
    </source>
</evidence>
<keyword evidence="1" id="KW-0732">Signal</keyword>
<evidence type="ECO:0000256" key="1">
    <source>
        <dbReference type="SAM" id="SignalP"/>
    </source>
</evidence>
<keyword evidence="4" id="KW-1185">Reference proteome</keyword>
<evidence type="ECO:0000259" key="2">
    <source>
        <dbReference type="Pfam" id="PF12891"/>
    </source>
</evidence>
<dbReference type="InterPro" id="IPR017853">
    <property type="entry name" value="GH"/>
</dbReference>
<accession>B1ZP88</accession>
<dbReference type="SUPFAM" id="SSF48726">
    <property type="entry name" value="Immunoglobulin"/>
    <property type="match status" value="1"/>
</dbReference>
<dbReference type="InterPro" id="IPR013783">
    <property type="entry name" value="Ig-like_fold"/>
</dbReference>
<feature type="signal peptide" evidence="1">
    <location>
        <begin position="1"/>
        <end position="22"/>
    </location>
</feature>
<dbReference type="OrthoDB" id="9803686at2"/>
<proteinExistence type="predicted"/>
<dbReference type="KEGG" id="ote:Oter_4304"/>
<evidence type="ECO:0000313" key="3">
    <source>
        <dbReference type="EMBL" id="ACB77577.1"/>
    </source>
</evidence>
<dbReference type="AlphaFoldDB" id="B1ZP88"/>
<dbReference type="SUPFAM" id="SSF51445">
    <property type="entry name" value="(Trans)glycosidases"/>
    <property type="match status" value="1"/>
</dbReference>
<dbReference type="eggNOG" id="COG2730">
    <property type="taxonomic scope" value="Bacteria"/>
</dbReference>
<reference evidence="3 4" key="1">
    <citation type="journal article" date="2011" name="J. Bacteriol.">
        <title>Genome sequence of the verrucomicrobium Opitutus terrae PB90-1, an abundant inhabitant of rice paddy soil ecosystems.</title>
        <authorList>
            <person name="van Passel M.W."/>
            <person name="Kant R."/>
            <person name="Palva A."/>
            <person name="Copeland A."/>
            <person name="Lucas S."/>
            <person name="Lapidus A."/>
            <person name="Glavina del Rio T."/>
            <person name="Pitluck S."/>
            <person name="Goltsman E."/>
            <person name="Clum A."/>
            <person name="Sun H."/>
            <person name="Schmutz J."/>
            <person name="Larimer F.W."/>
            <person name="Land M.L."/>
            <person name="Hauser L."/>
            <person name="Kyrpides N."/>
            <person name="Mikhailova N."/>
            <person name="Richardson P.P."/>
            <person name="Janssen P.H."/>
            <person name="de Vos W.M."/>
            <person name="Smidt H."/>
        </authorList>
    </citation>
    <scope>NUCLEOTIDE SEQUENCE [LARGE SCALE GENOMIC DNA]</scope>
    <source>
        <strain evidence="4">DSM 11246 / JCM 15787 / PB90-1</strain>
    </source>
</reference>
<dbReference type="InterPro" id="IPR013780">
    <property type="entry name" value="Glyco_hydro_b"/>
</dbReference>
<dbReference type="Pfam" id="PF12891">
    <property type="entry name" value="Glyco_hydro_44"/>
    <property type="match status" value="1"/>
</dbReference>
<dbReference type="Gene3D" id="3.20.20.80">
    <property type="entry name" value="Glycosidases"/>
    <property type="match status" value="1"/>
</dbReference>
<dbReference type="EMBL" id="CP001032">
    <property type="protein sequence ID" value="ACB77577.1"/>
    <property type="molecule type" value="Genomic_DNA"/>
</dbReference>
<dbReference type="STRING" id="452637.Oter_4304"/>
<dbReference type="Gene3D" id="2.60.40.10">
    <property type="entry name" value="Immunoglobulins"/>
    <property type="match status" value="1"/>
</dbReference>
<protein>
    <recommendedName>
        <fullName evidence="2">Glycoside hydrolase family 44 catalytic domain-containing protein</fullName>
    </recommendedName>
</protein>
<dbReference type="InterPro" id="IPR024745">
    <property type="entry name" value="GH44_cat"/>
</dbReference>
<dbReference type="Proteomes" id="UP000007013">
    <property type="component" value="Chromosome"/>
</dbReference>
<dbReference type="Gene3D" id="2.60.40.1180">
    <property type="entry name" value="Golgi alpha-mannosidase II"/>
    <property type="match status" value="1"/>
</dbReference>